<dbReference type="AlphaFoldDB" id="A0A1F4T432"/>
<dbReference type="Proteomes" id="UP000178602">
    <property type="component" value="Unassembled WGS sequence"/>
</dbReference>
<evidence type="ECO:0000313" key="1">
    <source>
        <dbReference type="EMBL" id="OGC27551.1"/>
    </source>
</evidence>
<organism evidence="1 2">
    <name type="scientific">candidate division WOR-1 bacterium RIFOXYC12_FULL_54_18</name>
    <dbReference type="NCBI Taxonomy" id="1802584"/>
    <lineage>
        <taxon>Bacteria</taxon>
        <taxon>Bacillati</taxon>
        <taxon>Saganbacteria</taxon>
    </lineage>
</organism>
<reference evidence="1 2" key="1">
    <citation type="journal article" date="2016" name="Nat. Commun.">
        <title>Thousands of microbial genomes shed light on interconnected biogeochemical processes in an aquifer system.</title>
        <authorList>
            <person name="Anantharaman K."/>
            <person name="Brown C.T."/>
            <person name="Hug L.A."/>
            <person name="Sharon I."/>
            <person name="Castelle C.J."/>
            <person name="Probst A.J."/>
            <person name="Thomas B.C."/>
            <person name="Singh A."/>
            <person name="Wilkins M.J."/>
            <person name="Karaoz U."/>
            <person name="Brodie E.L."/>
            <person name="Williams K.H."/>
            <person name="Hubbard S.S."/>
            <person name="Banfield J.F."/>
        </authorList>
    </citation>
    <scope>NUCLEOTIDE SEQUENCE [LARGE SCALE GENOMIC DNA]</scope>
</reference>
<name>A0A1F4T432_UNCSA</name>
<proteinExistence type="predicted"/>
<protein>
    <submittedName>
        <fullName evidence="1">Uncharacterized protein</fullName>
    </submittedName>
</protein>
<comment type="caution">
    <text evidence="1">The sequence shown here is derived from an EMBL/GenBank/DDBJ whole genome shotgun (WGS) entry which is preliminary data.</text>
</comment>
<gene>
    <name evidence="1" type="ORF">A3K49_00815</name>
</gene>
<sequence length="396" mass="43279">MPALAVSEVIGTVCETKAIVDSPVSSTASITWWVTSPPKVCNWVNVGKDPDINVNWQSKDDSRTTGYPCAVSFGVEAYNFSSWSWIPGGGGNSIKGSNTRTGKYNNYGTWRIPLNQPMPVTKYKYNAMADTKGKPTRNESRELYVVRIQPVGVRSTNVRNAAPAWIIGRYERALMLRSLANEYTKMKNPSSSVDFDQEMAKLIVSCGALFGPTSPSDYAQDAGLGALELASNTFGNLATSGLLTGVGAVAQAYSWGTWAKNTLTGAADQLKNQFNAWHVKNAFTYDLAPSLNNLADAMRDEANEMQRLVWTAPNDTNTVPWKNLLQTELDRVNSAYTSLSSTYTAANLYFSSLGPLPSVAAANKDTVYKYLDSVRDFLRSERAILQMALTGTFTNP</sequence>
<evidence type="ECO:0000313" key="2">
    <source>
        <dbReference type="Proteomes" id="UP000178602"/>
    </source>
</evidence>
<accession>A0A1F4T432</accession>
<dbReference type="EMBL" id="MEUG01000001">
    <property type="protein sequence ID" value="OGC27551.1"/>
    <property type="molecule type" value="Genomic_DNA"/>
</dbReference>